<evidence type="ECO:0000256" key="2">
    <source>
        <dbReference type="SAM" id="Phobius"/>
    </source>
</evidence>
<dbReference type="InterPro" id="IPR042168">
    <property type="entry name" value="Pcp2"/>
</dbReference>
<dbReference type="InterPro" id="IPR011990">
    <property type="entry name" value="TPR-like_helical_dom_sf"/>
</dbReference>
<dbReference type="Proteomes" id="UP000234681">
    <property type="component" value="Chromosome 12"/>
</dbReference>
<gene>
    <name evidence="3 5" type="primary">Pcp2</name>
    <name evidence="3" type="ORF">rCG_58932</name>
</gene>
<evidence type="ECO:0000313" key="4">
    <source>
        <dbReference type="Proteomes" id="UP000234681"/>
    </source>
</evidence>
<dbReference type="SMART" id="SM00390">
    <property type="entry name" value="GoLoco"/>
    <property type="match status" value="1"/>
</dbReference>
<dbReference type="PROSITE" id="PS50877">
    <property type="entry name" value="GOLOCO"/>
    <property type="match status" value="1"/>
</dbReference>
<evidence type="ECO:0000313" key="3">
    <source>
        <dbReference type="EMBL" id="EDL74944.1"/>
    </source>
</evidence>
<keyword evidence="2" id="KW-1133">Transmembrane helix</keyword>
<keyword evidence="2" id="KW-0812">Transmembrane</keyword>
<protein>
    <submittedName>
        <fullName evidence="3">Purkinje cell protein 2 (L7), isoform CRA_a</fullName>
    </submittedName>
</protein>
<keyword evidence="2" id="KW-0472">Membrane</keyword>
<organism evidence="3 4">
    <name type="scientific">Rattus norvegicus</name>
    <name type="common">Rat</name>
    <dbReference type="NCBI Taxonomy" id="10116"/>
    <lineage>
        <taxon>Eukaryota</taxon>
        <taxon>Metazoa</taxon>
        <taxon>Chordata</taxon>
        <taxon>Craniata</taxon>
        <taxon>Vertebrata</taxon>
        <taxon>Euteleostomi</taxon>
        <taxon>Mammalia</taxon>
        <taxon>Eutheria</taxon>
        <taxon>Euarchontoglires</taxon>
        <taxon>Glires</taxon>
        <taxon>Rodentia</taxon>
        <taxon>Myomorpha</taxon>
        <taxon>Muroidea</taxon>
        <taxon>Muridae</taxon>
        <taxon>Murinae</taxon>
        <taxon>Rattus</taxon>
    </lineage>
</organism>
<evidence type="ECO:0000256" key="1">
    <source>
        <dbReference type="SAM" id="MobiDB-lite"/>
    </source>
</evidence>
<accession>A6KQ24</accession>
<feature type="transmembrane region" description="Helical" evidence="2">
    <location>
        <begin position="83"/>
        <end position="104"/>
    </location>
</feature>
<feature type="region of interest" description="Disordered" evidence="1">
    <location>
        <begin position="1"/>
        <end position="24"/>
    </location>
</feature>
<dbReference type="AlphaFoldDB" id="A6KQ24"/>
<dbReference type="Pfam" id="PF02188">
    <property type="entry name" value="GoLoco"/>
    <property type="match status" value="1"/>
</dbReference>
<evidence type="ECO:0000313" key="5">
    <source>
        <dbReference type="RGD" id="1306217"/>
    </source>
</evidence>
<reference evidence="3 4" key="1">
    <citation type="submission" date="2005-07" db="EMBL/GenBank/DDBJ databases">
        <authorList>
            <person name="Mural R.J."/>
            <person name="Li P.W."/>
            <person name="Adams M.D."/>
            <person name="Amanatides P.G."/>
            <person name="Baden-Tillson H."/>
            <person name="Barnstead M."/>
            <person name="Chin S.H."/>
            <person name="Dew I."/>
            <person name="Evans C.A."/>
            <person name="Ferriera S."/>
            <person name="Flanigan M."/>
            <person name="Fosler C."/>
            <person name="Glodek A."/>
            <person name="Gu Z."/>
            <person name="Holt R.A."/>
            <person name="Jennings D."/>
            <person name="Kraft C.L."/>
            <person name="Lu F."/>
            <person name="Nguyen T."/>
            <person name="Nusskern D.R."/>
            <person name="Pfannkoch C.M."/>
            <person name="Sitter C."/>
            <person name="Sutton G.G."/>
            <person name="Venter J.C."/>
            <person name="Wang Z."/>
            <person name="Woodage T."/>
            <person name="Zheng X.H."/>
            <person name="Zhong F."/>
        </authorList>
    </citation>
    <scope>NUCLEOTIDE SEQUENCE [LARGE SCALE GENOMIC DNA]</scope>
    <source>
        <strain>BN</strain>
        <strain evidence="4">Sprague-Dawley</strain>
    </source>
</reference>
<dbReference type="PANTHER" id="PTHR47503">
    <property type="entry name" value="PURKINJE CELL PROTEIN 2"/>
    <property type="match status" value="1"/>
</dbReference>
<proteinExistence type="predicted"/>
<feature type="compositionally biased region" description="Basic and acidic residues" evidence="1">
    <location>
        <begin position="7"/>
        <end position="16"/>
    </location>
</feature>
<dbReference type="EMBL" id="CH474084">
    <property type="protein sequence ID" value="EDL74944.1"/>
    <property type="molecule type" value="Genomic_DNA"/>
</dbReference>
<dbReference type="InterPro" id="IPR003109">
    <property type="entry name" value="GoLoco_motif"/>
</dbReference>
<dbReference type="PANTHER" id="PTHR47503:SF1">
    <property type="entry name" value="PURKINJE CELL PROTEIN 2 HOMOLOG"/>
    <property type="match status" value="1"/>
</dbReference>
<dbReference type="AGR" id="RGD:1306217"/>
<name>A6KQ24_RAT</name>
<sequence length="107" mass="11769">MDQEEEKGERGLDLQDKAGSPDQEGFFNLLSHVQGDRMEEQRCSLQAEPGQTPESREQGMIGGCVCVCVLSEKQMWQECRDSGTLWILGLGVGSSFGVCIHAHLSLL</sequence>
<dbReference type="RGD" id="1306217">
    <property type="gene designation" value="Pcp2"/>
</dbReference>
<dbReference type="Gene3D" id="1.25.40.10">
    <property type="entry name" value="Tetratricopeptide repeat domain"/>
    <property type="match status" value="1"/>
</dbReference>
<dbReference type="GO" id="GO:0005085">
    <property type="term" value="F:guanyl-nucleotide exchange factor activity"/>
    <property type="evidence" value="ECO:0007669"/>
    <property type="project" value="InterPro"/>
</dbReference>